<protein>
    <recommendedName>
        <fullName evidence="1">Putative Se/S carrier protein-like domain-containing protein</fullName>
    </recommendedName>
</protein>
<sequence length="91" mass="9698">MLAVLQAKDACYVLVRTSTEGFDLYQRLVDAGVPARVAPAPHGMQACCGTSVLLDPEVVDAARPVIEAAPYPIERIVRVAGAINPARDTYC</sequence>
<dbReference type="Proteomes" id="UP000271472">
    <property type="component" value="Unassembled WGS sequence"/>
</dbReference>
<proteinExistence type="predicted"/>
<keyword evidence="3" id="KW-1185">Reference proteome</keyword>
<name>A0A3N0IHX8_9ACTN</name>
<organism evidence="2 3">
    <name type="scientific">Slackia isoflavoniconvertens</name>
    <dbReference type="NCBI Taxonomy" id="572010"/>
    <lineage>
        <taxon>Bacteria</taxon>
        <taxon>Bacillati</taxon>
        <taxon>Actinomycetota</taxon>
        <taxon>Coriobacteriia</taxon>
        <taxon>Eggerthellales</taxon>
        <taxon>Eggerthellaceae</taxon>
        <taxon>Slackia</taxon>
    </lineage>
</organism>
<dbReference type="EMBL" id="QIBZ01000003">
    <property type="protein sequence ID" value="RNM36623.1"/>
    <property type="molecule type" value="Genomic_DNA"/>
</dbReference>
<feature type="domain" description="Putative Se/S carrier protein-like" evidence="1">
    <location>
        <begin position="11"/>
        <end position="77"/>
    </location>
</feature>
<comment type="caution">
    <text evidence="2">The sequence shown here is derived from an EMBL/GenBank/DDBJ whole genome shotgun (WGS) entry which is preliminary data.</text>
</comment>
<evidence type="ECO:0000259" key="1">
    <source>
        <dbReference type="Pfam" id="PF11823"/>
    </source>
</evidence>
<evidence type="ECO:0000313" key="2">
    <source>
        <dbReference type="EMBL" id="RNM36623.1"/>
    </source>
</evidence>
<gene>
    <name evidence="2" type="ORF">DMP05_02275</name>
</gene>
<dbReference type="InterPro" id="IPR021778">
    <property type="entry name" value="Se/S_carrier-like"/>
</dbReference>
<evidence type="ECO:0000313" key="3">
    <source>
        <dbReference type="Proteomes" id="UP000271472"/>
    </source>
</evidence>
<dbReference type="AlphaFoldDB" id="A0A3N0IHX8"/>
<reference evidence="3" key="1">
    <citation type="submission" date="2018-05" db="EMBL/GenBank/DDBJ databases">
        <title>Genome Sequencing of selected type strains of the family Eggerthellaceae.</title>
        <authorList>
            <person name="Danylec N."/>
            <person name="Stoll D.A."/>
            <person name="Doetsch A."/>
            <person name="Huch M."/>
        </authorList>
    </citation>
    <scope>NUCLEOTIDE SEQUENCE [LARGE SCALE GENOMIC DNA]</scope>
    <source>
        <strain evidence="3">DSM 22006</strain>
    </source>
</reference>
<accession>A0A3N0IHX8</accession>
<dbReference type="Pfam" id="PF11823">
    <property type="entry name" value="Se_S_carrier"/>
    <property type="match status" value="1"/>
</dbReference>